<accession>A0ABN6UZL8</accession>
<evidence type="ECO:0000259" key="1">
    <source>
        <dbReference type="Pfam" id="PF13192"/>
    </source>
</evidence>
<dbReference type="PIRSF" id="PIRSF037031">
    <property type="entry name" value="Redox_disulphide_2"/>
    <property type="match status" value="1"/>
</dbReference>
<dbReference type="InterPro" id="IPR005243">
    <property type="entry name" value="THIRX-like_proc"/>
</dbReference>
<gene>
    <name evidence="2" type="ORF">GETHOR_26280</name>
</gene>
<dbReference type="PANTHER" id="PTHR36450:SF1">
    <property type="entry name" value="THIOREDOXIN"/>
    <property type="match status" value="1"/>
</dbReference>
<dbReference type="PANTHER" id="PTHR36450">
    <property type="entry name" value="THIOREDOXIN"/>
    <property type="match status" value="1"/>
</dbReference>
<keyword evidence="3" id="KW-1185">Reference proteome</keyword>
<reference evidence="3" key="1">
    <citation type="journal article" date="2023" name="Int. J. Syst. Evol. Microbiol.">
        <title>Mesoterricola silvestris gen. nov., sp. nov., Mesoterricola sediminis sp. nov., Geothrix oryzae sp. nov., Geothrix edaphica sp. nov., Geothrix rubra sp. nov., and Geothrix limicola sp. nov., six novel members of Acidobacteriota isolated from soils.</title>
        <authorList>
            <person name="Itoh H."/>
            <person name="Sugisawa Y."/>
            <person name="Mise K."/>
            <person name="Xu Z."/>
            <person name="Kuniyasu M."/>
            <person name="Ushijima N."/>
            <person name="Kawano K."/>
            <person name="Kobayashi E."/>
            <person name="Shiratori Y."/>
            <person name="Masuda Y."/>
            <person name="Senoo K."/>
        </authorList>
    </citation>
    <scope>NUCLEOTIDE SEQUENCE [LARGE SCALE GENOMIC DNA]</scope>
    <source>
        <strain evidence="3">Red222</strain>
    </source>
</reference>
<dbReference type="Proteomes" id="UP001242010">
    <property type="component" value="Chromosome"/>
</dbReference>
<sequence>MKIEVLGSGCAKCKLLAERAEEAAKGLGVDFTLVKVTEYPDIVARGVMSTPGLVVDGVVKSQGHVPTVAAIRDLLR</sequence>
<evidence type="ECO:0000313" key="2">
    <source>
        <dbReference type="EMBL" id="BDU70527.1"/>
    </source>
</evidence>
<dbReference type="InterPro" id="IPR012336">
    <property type="entry name" value="Thioredoxin-like_fold"/>
</dbReference>
<dbReference type="EMBL" id="AP027079">
    <property type="protein sequence ID" value="BDU70527.1"/>
    <property type="molecule type" value="Genomic_DNA"/>
</dbReference>
<dbReference type="InterPro" id="IPR036249">
    <property type="entry name" value="Thioredoxin-like_sf"/>
</dbReference>
<protein>
    <submittedName>
        <fullName evidence="2">Redox-active disulfide protein 2</fullName>
    </submittedName>
</protein>
<dbReference type="NCBIfam" id="TIGR00412">
    <property type="entry name" value="redox_disulf_2"/>
    <property type="match status" value="1"/>
</dbReference>
<organism evidence="2 3">
    <name type="scientific">Geothrix oryzae</name>
    <dbReference type="NCBI Taxonomy" id="2927975"/>
    <lineage>
        <taxon>Bacteria</taxon>
        <taxon>Pseudomonadati</taxon>
        <taxon>Acidobacteriota</taxon>
        <taxon>Holophagae</taxon>
        <taxon>Holophagales</taxon>
        <taxon>Holophagaceae</taxon>
        <taxon>Geothrix</taxon>
    </lineage>
</organism>
<name>A0ABN6UZL8_9BACT</name>
<feature type="domain" description="Thioredoxin-like fold" evidence="1">
    <location>
        <begin position="1"/>
        <end position="75"/>
    </location>
</feature>
<dbReference type="Pfam" id="PF13192">
    <property type="entry name" value="Thioredoxin_3"/>
    <property type="match status" value="1"/>
</dbReference>
<dbReference type="RefSeq" id="WP_286354245.1">
    <property type="nucleotide sequence ID" value="NZ_AP027079.1"/>
</dbReference>
<proteinExistence type="predicted"/>
<dbReference type="Gene3D" id="3.40.30.10">
    <property type="entry name" value="Glutaredoxin"/>
    <property type="match status" value="1"/>
</dbReference>
<dbReference type="SUPFAM" id="SSF52833">
    <property type="entry name" value="Thioredoxin-like"/>
    <property type="match status" value="1"/>
</dbReference>
<evidence type="ECO:0000313" key="3">
    <source>
        <dbReference type="Proteomes" id="UP001242010"/>
    </source>
</evidence>